<evidence type="ECO:0000256" key="1">
    <source>
        <dbReference type="ARBA" id="ARBA00012920"/>
    </source>
</evidence>
<dbReference type="EMBL" id="JH658263">
    <property type="protein sequence ID" value="EXM12508.1"/>
    <property type="molecule type" value="Genomic_DNA"/>
</dbReference>
<dbReference type="GO" id="GO:0009066">
    <property type="term" value="P:aspartate family amino acid metabolic process"/>
    <property type="evidence" value="ECO:0007669"/>
    <property type="project" value="UniProtKB-ARBA"/>
</dbReference>
<name>X0KG71_FUSOX</name>
<proteinExistence type="predicted"/>
<reference evidence="2" key="1">
    <citation type="submission" date="2011-11" db="EMBL/GenBank/DDBJ databases">
        <title>The Genome Sequence of Fusarium oxysporum Cotton.</title>
        <authorList>
            <consortium name="The Broad Institute Genome Sequencing Platform"/>
            <person name="Ma L.-J."/>
            <person name="Gale L.R."/>
            <person name="Schwartz D.C."/>
            <person name="Zhou S."/>
            <person name="Corby-Kistler H."/>
            <person name="Young S.K."/>
            <person name="Zeng Q."/>
            <person name="Gargeya S."/>
            <person name="Fitzgerald M."/>
            <person name="Haas B."/>
            <person name="Abouelleil A."/>
            <person name="Alvarado L."/>
            <person name="Arachchi H.M."/>
            <person name="Berlin A."/>
            <person name="Brown A."/>
            <person name="Chapman S.B."/>
            <person name="Chen Z."/>
            <person name="Dunbar C."/>
            <person name="Freedman E."/>
            <person name="Gearin G."/>
            <person name="Goldberg J."/>
            <person name="Griggs A."/>
            <person name="Gujja S."/>
            <person name="Heiman D."/>
            <person name="Howarth C."/>
            <person name="Larson L."/>
            <person name="Lui A."/>
            <person name="MacDonald P.J.P."/>
            <person name="Montmayeur A."/>
            <person name="Murphy C."/>
            <person name="Neiman D."/>
            <person name="Pearson M."/>
            <person name="Priest M."/>
            <person name="Roberts A."/>
            <person name="Saif S."/>
            <person name="Shea T."/>
            <person name="Shenoy N."/>
            <person name="Sisk P."/>
            <person name="Stolte C."/>
            <person name="Sykes S."/>
            <person name="Wortman J."/>
            <person name="Nusbaum C."/>
            <person name="Birren B."/>
        </authorList>
    </citation>
    <scope>NUCLEOTIDE SEQUENCE [LARGE SCALE GENOMIC DNA]</scope>
    <source>
        <strain evidence="2">25433</strain>
    </source>
</reference>
<dbReference type="HOGENOM" id="CLU_2250276_0_0_1"/>
<reference evidence="2" key="2">
    <citation type="submission" date="2012-05" db="EMBL/GenBank/DDBJ databases">
        <title>The Genome Annotation of Fusarium oxysporum Cotton.</title>
        <authorList>
            <consortium name="The Broad Institute Genomics Platform"/>
            <person name="Ma L.-J."/>
            <person name="Corby-Kistler H."/>
            <person name="Broz K."/>
            <person name="Gale L.R."/>
            <person name="Jonkers W."/>
            <person name="O'Donnell K."/>
            <person name="Ploetz R."/>
            <person name="Steinberg C."/>
            <person name="Schwartz D.C."/>
            <person name="VanEtten H."/>
            <person name="Zhou S."/>
            <person name="Young S.K."/>
            <person name="Zeng Q."/>
            <person name="Gargeya S."/>
            <person name="Fitzgerald M."/>
            <person name="Abouelleil A."/>
            <person name="Alvarado L."/>
            <person name="Chapman S.B."/>
            <person name="Gainer-Dewar J."/>
            <person name="Goldberg J."/>
            <person name="Griggs A."/>
            <person name="Gujja S."/>
            <person name="Hansen M."/>
            <person name="Howarth C."/>
            <person name="Imamovic A."/>
            <person name="Ireland A."/>
            <person name="Larimer J."/>
            <person name="McCowan C."/>
            <person name="Murphy C."/>
            <person name="Pearson M."/>
            <person name="Poon T.W."/>
            <person name="Priest M."/>
            <person name="Roberts A."/>
            <person name="Saif S."/>
            <person name="Shea T."/>
            <person name="Sykes S."/>
            <person name="Wortman J."/>
            <person name="Nusbaum C."/>
            <person name="Birren B."/>
        </authorList>
    </citation>
    <scope>NUCLEOTIDE SEQUENCE</scope>
    <source>
        <strain evidence="2">25433</strain>
    </source>
</reference>
<protein>
    <recommendedName>
        <fullName evidence="1">asparaginase</fullName>
        <ecNumber evidence="1">3.5.1.1</ecNumber>
    </recommendedName>
</protein>
<dbReference type="InterPro" id="IPR006034">
    <property type="entry name" value="Asparaginase/glutaminase-like"/>
</dbReference>
<dbReference type="Proteomes" id="UP000030701">
    <property type="component" value="Unassembled WGS sequence"/>
</dbReference>
<dbReference type="AlphaFoldDB" id="X0KG71"/>
<dbReference type="PIRSF" id="PIRSF001220">
    <property type="entry name" value="L-ASNase_gatD"/>
    <property type="match status" value="1"/>
</dbReference>
<dbReference type="OrthoDB" id="5091939at2759"/>
<dbReference type="PIRSF" id="PIRSF500176">
    <property type="entry name" value="L_ASNase"/>
    <property type="match status" value="1"/>
</dbReference>
<organism evidence="2">
    <name type="scientific">Fusarium oxysporum f. sp. vasinfectum 25433</name>
    <dbReference type="NCBI Taxonomy" id="1089449"/>
    <lineage>
        <taxon>Eukaryota</taxon>
        <taxon>Fungi</taxon>
        <taxon>Dikarya</taxon>
        <taxon>Ascomycota</taxon>
        <taxon>Pezizomycotina</taxon>
        <taxon>Sordariomycetes</taxon>
        <taxon>Hypocreomycetidae</taxon>
        <taxon>Hypocreales</taxon>
        <taxon>Nectriaceae</taxon>
        <taxon>Fusarium</taxon>
        <taxon>Fusarium oxysporum species complex</taxon>
    </lineage>
</organism>
<dbReference type="Gene3D" id="3.40.50.40">
    <property type="match status" value="1"/>
</dbReference>
<dbReference type="EC" id="3.5.1.1" evidence="1"/>
<dbReference type="SUPFAM" id="SSF53774">
    <property type="entry name" value="Glutaminase/Asparaginase"/>
    <property type="match status" value="1"/>
</dbReference>
<accession>X0KG71</accession>
<evidence type="ECO:0000313" key="2">
    <source>
        <dbReference type="EMBL" id="EXM12508.1"/>
    </source>
</evidence>
<dbReference type="GO" id="GO:0004067">
    <property type="term" value="F:asparaginase activity"/>
    <property type="evidence" value="ECO:0007669"/>
    <property type="project" value="UniProtKB-EC"/>
</dbReference>
<sequence length="104" mass="10960">MGGAIGLPWGIRKENGYFEARPGSSIGTIDVSGHSPNDSLPEVSLLPTYSGFDGRLVMLAADEGVRAFVVTAYDDGYIPEEAANAIKKVIEEYGIPVVAAGYNP</sequence>
<dbReference type="InterPro" id="IPR036152">
    <property type="entry name" value="Asp/glu_Ase-like_sf"/>
</dbReference>
<dbReference type="InterPro" id="IPR027473">
    <property type="entry name" value="L-asparaginase_C"/>
</dbReference>
<gene>
    <name evidence="2" type="ORF">FOTG_18989</name>
</gene>